<evidence type="ECO:0000313" key="2">
    <source>
        <dbReference type="EMBL" id="MFC7297086.1"/>
    </source>
</evidence>
<accession>A0ABW2J280</accession>
<dbReference type="InterPro" id="IPR041698">
    <property type="entry name" value="Methyltransf_25"/>
</dbReference>
<dbReference type="GO" id="GO:0102208">
    <property type="term" value="F:2-polyprenyl-6-hydroxyphenol methylase activity"/>
    <property type="evidence" value="ECO:0007669"/>
    <property type="project" value="UniProtKB-EC"/>
</dbReference>
<proteinExistence type="predicted"/>
<gene>
    <name evidence="2" type="ORF">ACFQO0_01395</name>
</gene>
<dbReference type="Gene3D" id="3.40.50.150">
    <property type="entry name" value="Vaccinia Virus protein VP39"/>
    <property type="match status" value="1"/>
</dbReference>
<dbReference type="EMBL" id="JBHTCC010000001">
    <property type="protein sequence ID" value="MFC7297086.1"/>
    <property type="molecule type" value="Genomic_DNA"/>
</dbReference>
<feature type="domain" description="Methyltransferase" evidence="1">
    <location>
        <begin position="37"/>
        <end position="119"/>
    </location>
</feature>
<evidence type="ECO:0000259" key="1">
    <source>
        <dbReference type="Pfam" id="PF13649"/>
    </source>
</evidence>
<dbReference type="InterPro" id="IPR029063">
    <property type="entry name" value="SAM-dependent_MTases_sf"/>
</dbReference>
<dbReference type="Proteomes" id="UP001596379">
    <property type="component" value="Unassembled WGS sequence"/>
</dbReference>
<dbReference type="Pfam" id="PF13649">
    <property type="entry name" value="Methyltransf_25"/>
    <property type="match status" value="1"/>
</dbReference>
<name>A0ABW2J280_9BURK</name>
<dbReference type="SUPFAM" id="SSF53335">
    <property type="entry name" value="S-adenosyl-L-methionine-dependent methyltransferases"/>
    <property type="match status" value="1"/>
</dbReference>
<dbReference type="RefSeq" id="WP_382232260.1">
    <property type="nucleotide sequence ID" value="NZ_JBHTCC010000001.1"/>
</dbReference>
<keyword evidence="3" id="KW-1185">Reference proteome</keyword>
<protein>
    <submittedName>
        <fullName evidence="2">Class I SAM-dependent methyltransferase</fullName>
        <ecNumber evidence="2">2.1.1.222</ecNumber>
        <ecNumber evidence="2">2.1.1.64</ecNumber>
    </submittedName>
</protein>
<dbReference type="EC" id="2.1.1.64" evidence="2"/>
<keyword evidence="2" id="KW-0808">Transferase</keyword>
<evidence type="ECO:0000313" key="3">
    <source>
        <dbReference type="Proteomes" id="UP001596379"/>
    </source>
</evidence>
<sequence>MSIEGKPAAVHDADSHLISTPSTWVTRFTHLIPSGEVLDLASGAGRHSRWLAAQGHPVLAADRNADALVLAAGVGVQTQQVDLETGNPEQDWPFAAERFAGVVVVNYLHRPLWKKLIASLAVDGILIYETFALGNEQFGKPSNPDFLLRHGELLEIAQSHGLQVISYENGYIDTPKPAMVQRICAIKSRHRPQPENLRLI</sequence>
<dbReference type="GO" id="GO:0061542">
    <property type="term" value="F:3-demethylubiquinol 3-O-methyltransferase activity"/>
    <property type="evidence" value="ECO:0007669"/>
    <property type="project" value="UniProtKB-EC"/>
</dbReference>
<dbReference type="EC" id="2.1.1.222" evidence="2"/>
<keyword evidence="2" id="KW-0489">Methyltransferase</keyword>
<reference evidence="3" key="1">
    <citation type="journal article" date="2019" name="Int. J. Syst. Evol. Microbiol.">
        <title>The Global Catalogue of Microorganisms (GCM) 10K type strain sequencing project: providing services to taxonomists for standard genome sequencing and annotation.</title>
        <authorList>
            <consortium name="The Broad Institute Genomics Platform"/>
            <consortium name="The Broad Institute Genome Sequencing Center for Infectious Disease"/>
            <person name="Wu L."/>
            <person name="Ma J."/>
        </authorList>
    </citation>
    <scope>NUCLEOTIDE SEQUENCE [LARGE SCALE GENOMIC DNA]</scope>
    <source>
        <strain evidence="3">CCUG 36956</strain>
    </source>
</reference>
<dbReference type="GO" id="GO:0032259">
    <property type="term" value="P:methylation"/>
    <property type="evidence" value="ECO:0007669"/>
    <property type="project" value="UniProtKB-KW"/>
</dbReference>
<organism evidence="2 3">
    <name type="scientific">Herminiimonas aquatilis</name>
    <dbReference type="NCBI Taxonomy" id="345342"/>
    <lineage>
        <taxon>Bacteria</taxon>
        <taxon>Pseudomonadati</taxon>
        <taxon>Pseudomonadota</taxon>
        <taxon>Betaproteobacteria</taxon>
        <taxon>Burkholderiales</taxon>
        <taxon>Oxalobacteraceae</taxon>
        <taxon>Herminiimonas</taxon>
    </lineage>
</organism>
<dbReference type="CDD" id="cd02440">
    <property type="entry name" value="AdoMet_MTases"/>
    <property type="match status" value="1"/>
</dbReference>
<comment type="caution">
    <text evidence="2">The sequence shown here is derived from an EMBL/GenBank/DDBJ whole genome shotgun (WGS) entry which is preliminary data.</text>
</comment>